<protein>
    <submittedName>
        <fullName evidence="1">Uncharacterized protein</fullName>
    </submittedName>
</protein>
<reference evidence="1" key="1">
    <citation type="submission" date="2023-06" db="EMBL/GenBank/DDBJ databases">
        <title>Survivors Of The Sea: Transcriptome response of Skeletonema marinoi to long-term dormancy.</title>
        <authorList>
            <person name="Pinder M.I.M."/>
            <person name="Kourtchenko O."/>
            <person name="Robertson E.K."/>
            <person name="Larsson T."/>
            <person name="Maumus F."/>
            <person name="Osuna-Cruz C.M."/>
            <person name="Vancaester E."/>
            <person name="Stenow R."/>
            <person name="Vandepoele K."/>
            <person name="Ploug H."/>
            <person name="Bruchert V."/>
            <person name="Godhe A."/>
            <person name="Topel M."/>
        </authorList>
    </citation>
    <scope>NUCLEOTIDE SEQUENCE</scope>
    <source>
        <strain evidence="1">R05AC</strain>
    </source>
</reference>
<evidence type="ECO:0000313" key="1">
    <source>
        <dbReference type="EMBL" id="KAK1745779.1"/>
    </source>
</evidence>
<feature type="non-terminal residue" evidence="1">
    <location>
        <position position="1"/>
    </location>
</feature>
<dbReference type="EMBL" id="JATAAI010000005">
    <property type="protein sequence ID" value="KAK1745779.1"/>
    <property type="molecule type" value="Genomic_DNA"/>
</dbReference>
<gene>
    <name evidence="1" type="ORF">QTG54_003703</name>
</gene>
<sequence>ISDLLSTEGGDDNAAILLTVPIHGPGAGTSKFSIVRVSESPREWGERLLLNSAVVGFLDCSGNGGFGDDTNDGRSSLDVLRAMAQQKIGVPTIVGSGTEMND</sequence>
<dbReference type="Proteomes" id="UP001224775">
    <property type="component" value="Unassembled WGS sequence"/>
</dbReference>
<organism evidence="1 2">
    <name type="scientific">Skeletonema marinoi</name>
    <dbReference type="NCBI Taxonomy" id="267567"/>
    <lineage>
        <taxon>Eukaryota</taxon>
        <taxon>Sar</taxon>
        <taxon>Stramenopiles</taxon>
        <taxon>Ochrophyta</taxon>
        <taxon>Bacillariophyta</taxon>
        <taxon>Coscinodiscophyceae</taxon>
        <taxon>Thalassiosirophycidae</taxon>
        <taxon>Thalassiosirales</taxon>
        <taxon>Skeletonemataceae</taxon>
        <taxon>Skeletonema</taxon>
        <taxon>Skeletonema marinoi-dohrnii complex</taxon>
    </lineage>
</organism>
<keyword evidence="2" id="KW-1185">Reference proteome</keyword>
<accession>A0AAD8YFU0</accession>
<proteinExistence type="predicted"/>
<comment type="caution">
    <text evidence="1">The sequence shown here is derived from an EMBL/GenBank/DDBJ whole genome shotgun (WGS) entry which is preliminary data.</text>
</comment>
<name>A0AAD8YFU0_9STRA</name>
<dbReference type="AlphaFoldDB" id="A0AAD8YFU0"/>
<evidence type="ECO:0000313" key="2">
    <source>
        <dbReference type="Proteomes" id="UP001224775"/>
    </source>
</evidence>